<feature type="domain" description="HTH cro/C1-type" evidence="2">
    <location>
        <begin position="10"/>
        <end position="64"/>
    </location>
</feature>
<keyword evidence="4" id="KW-1185">Reference proteome</keyword>
<dbReference type="CDD" id="cd00093">
    <property type="entry name" value="HTH_XRE"/>
    <property type="match status" value="1"/>
</dbReference>
<proteinExistence type="predicted"/>
<dbReference type="InterPro" id="IPR001387">
    <property type="entry name" value="Cro/C1-type_HTH"/>
</dbReference>
<dbReference type="SMART" id="SM00530">
    <property type="entry name" value="HTH_XRE"/>
    <property type="match status" value="1"/>
</dbReference>
<dbReference type="PANTHER" id="PTHR46558:SF11">
    <property type="entry name" value="HTH-TYPE TRANSCRIPTIONAL REGULATOR XRE"/>
    <property type="match status" value="1"/>
</dbReference>
<dbReference type="RefSeq" id="WP_028530482.1">
    <property type="nucleotide sequence ID" value="NZ_CABLBR010000002.1"/>
</dbReference>
<dbReference type="PANTHER" id="PTHR46558">
    <property type="entry name" value="TRACRIPTIONAL REGULATORY PROTEIN-RELATED-RELATED"/>
    <property type="match status" value="1"/>
</dbReference>
<dbReference type="SUPFAM" id="SSF47413">
    <property type="entry name" value="lambda repressor-like DNA-binding domains"/>
    <property type="match status" value="1"/>
</dbReference>
<sequence>MQPELLQHNLKTLRKAHGYTQADMGRKLNIQRQSYANYENGNRIPSIDMLSKIAAIFKVTVDYLLHDITAAAGGTADPDFYSITDLITDYLSLPESSQKEIRQFIAFKKAMPD</sequence>
<keyword evidence="1" id="KW-0238">DNA-binding</keyword>
<dbReference type="Pfam" id="PF01381">
    <property type="entry name" value="HTH_3"/>
    <property type="match status" value="1"/>
</dbReference>
<evidence type="ECO:0000259" key="2">
    <source>
        <dbReference type="PROSITE" id="PS50943"/>
    </source>
</evidence>
<reference evidence="3" key="1">
    <citation type="journal article" date="2022" name="Cell">
        <title>Design, construction, and in vivo augmentation of a complex gut microbiome.</title>
        <authorList>
            <person name="Cheng A.G."/>
            <person name="Ho P.Y."/>
            <person name="Aranda-Diaz A."/>
            <person name="Jain S."/>
            <person name="Yu F.B."/>
            <person name="Meng X."/>
            <person name="Wang M."/>
            <person name="Iakiviak M."/>
            <person name="Nagashima K."/>
            <person name="Zhao A."/>
            <person name="Murugkar P."/>
            <person name="Patil A."/>
            <person name="Atabakhsh K."/>
            <person name="Weakley A."/>
            <person name="Yan J."/>
            <person name="Brumbaugh A.R."/>
            <person name="Higginbottom S."/>
            <person name="Dimas A."/>
            <person name="Shiver A.L."/>
            <person name="Deutschbauer A."/>
            <person name="Neff N."/>
            <person name="Sonnenburg J.L."/>
            <person name="Huang K.C."/>
            <person name="Fischbach M.A."/>
        </authorList>
    </citation>
    <scope>NUCLEOTIDE SEQUENCE</scope>
    <source>
        <strain evidence="3">DSM 19829</strain>
    </source>
</reference>
<gene>
    <name evidence="3" type="ORF">NQ502_06075</name>
</gene>
<organism evidence="3 4">
    <name type="scientific">Ruminococcus gauvreauii</name>
    <dbReference type="NCBI Taxonomy" id="438033"/>
    <lineage>
        <taxon>Bacteria</taxon>
        <taxon>Bacillati</taxon>
        <taxon>Bacillota</taxon>
        <taxon>Clostridia</taxon>
        <taxon>Eubacteriales</taxon>
        <taxon>Oscillospiraceae</taxon>
        <taxon>Ruminococcus</taxon>
    </lineage>
</organism>
<protein>
    <submittedName>
        <fullName evidence="3">Helix-turn-helix domain-containing protein</fullName>
    </submittedName>
</protein>
<dbReference type="Proteomes" id="UP001060164">
    <property type="component" value="Chromosome"/>
</dbReference>
<name>A0ABY5VJ34_9FIRM</name>
<dbReference type="EMBL" id="CP102290">
    <property type="protein sequence ID" value="UWP60594.1"/>
    <property type="molecule type" value="Genomic_DNA"/>
</dbReference>
<dbReference type="PROSITE" id="PS50943">
    <property type="entry name" value="HTH_CROC1"/>
    <property type="match status" value="1"/>
</dbReference>
<evidence type="ECO:0000256" key="1">
    <source>
        <dbReference type="ARBA" id="ARBA00023125"/>
    </source>
</evidence>
<accession>A0ABY5VJ34</accession>
<dbReference type="InterPro" id="IPR010982">
    <property type="entry name" value="Lambda_DNA-bd_dom_sf"/>
</dbReference>
<evidence type="ECO:0000313" key="3">
    <source>
        <dbReference type="EMBL" id="UWP60594.1"/>
    </source>
</evidence>
<dbReference type="Gene3D" id="1.10.260.40">
    <property type="entry name" value="lambda repressor-like DNA-binding domains"/>
    <property type="match status" value="1"/>
</dbReference>
<evidence type="ECO:0000313" key="4">
    <source>
        <dbReference type="Proteomes" id="UP001060164"/>
    </source>
</evidence>